<evidence type="ECO:0000256" key="9">
    <source>
        <dbReference type="PROSITE-ProRule" id="PRU00146"/>
    </source>
</evidence>
<evidence type="ECO:0000259" key="12">
    <source>
        <dbReference type="PROSITE" id="PS50016"/>
    </source>
</evidence>
<keyword evidence="6 8" id="KW-0103">Bromodomain</keyword>
<keyword evidence="3 9" id="KW-0863">Zinc-finger</keyword>
<evidence type="ECO:0000313" key="13">
    <source>
        <dbReference type="Ensembl" id="ENSDLAP00005027282.2"/>
    </source>
</evidence>
<feature type="region of interest" description="Disordered" evidence="10">
    <location>
        <begin position="335"/>
        <end position="363"/>
    </location>
</feature>
<feature type="domain" description="Bromo" evidence="11">
    <location>
        <begin position="454"/>
        <end position="526"/>
    </location>
</feature>
<dbReference type="SUPFAM" id="SSF57903">
    <property type="entry name" value="FYVE/PHD zinc finger"/>
    <property type="match status" value="1"/>
</dbReference>
<dbReference type="Pfam" id="PF00628">
    <property type="entry name" value="PHD"/>
    <property type="match status" value="1"/>
</dbReference>
<reference evidence="13" key="2">
    <citation type="submission" date="2025-09" db="UniProtKB">
        <authorList>
            <consortium name="Ensembl"/>
        </authorList>
    </citation>
    <scope>IDENTIFICATION</scope>
</reference>
<organism evidence="13 14">
    <name type="scientific">Dicentrarchus labrax</name>
    <name type="common">European seabass</name>
    <name type="synonym">Morone labrax</name>
    <dbReference type="NCBI Taxonomy" id="13489"/>
    <lineage>
        <taxon>Eukaryota</taxon>
        <taxon>Metazoa</taxon>
        <taxon>Chordata</taxon>
        <taxon>Craniata</taxon>
        <taxon>Vertebrata</taxon>
        <taxon>Euteleostomi</taxon>
        <taxon>Actinopterygii</taxon>
        <taxon>Neopterygii</taxon>
        <taxon>Teleostei</taxon>
        <taxon>Neoteleostei</taxon>
        <taxon>Acanthomorphata</taxon>
        <taxon>Eupercaria</taxon>
        <taxon>Moronidae</taxon>
        <taxon>Dicentrarchus</taxon>
    </lineage>
</organism>
<feature type="region of interest" description="Disordered" evidence="10">
    <location>
        <begin position="303"/>
        <end position="323"/>
    </location>
</feature>
<dbReference type="GO" id="GO:0008270">
    <property type="term" value="F:zinc ion binding"/>
    <property type="evidence" value="ECO:0007669"/>
    <property type="project" value="UniProtKB-KW"/>
</dbReference>
<keyword evidence="7" id="KW-0539">Nucleus</keyword>
<reference evidence="13" key="1">
    <citation type="submission" date="2025-08" db="UniProtKB">
        <authorList>
            <consortium name="Ensembl"/>
        </authorList>
    </citation>
    <scope>IDENTIFICATION</scope>
</reference>
<dbReference type="GO" id="GO:0005634">
    <property type="term" value="C:nucleus"/>
    <property type="evidence" value="ECO:0007669"/>
    <property type="project" value="UniProtKB-SubCell"/>
</dbReference>
<gene>
    <name evidence="13" type="primary">LOC127352934</name>
</gene>
<dbReference type="SUPFAM" id="SSF47370">
    <property type="entry name" value="Bromodomain"/>
    <property type="match status" value="1"/>
</dbReference>
<evidence type="ECO:0000256" key="6">
    <source>
        <dbReference type="ARBA" id="ARBA00023117"/>
    </source>
</evidence>
<evidence type="ECO:0000259" key="11">
    <source>
        <dbReference type="PROSITE" id="PS50014"/>
    </source>
</evidence>
<feature type="region of interest" description="Disordered" evidence="10">
    <location>
        <begin position="214"/>
        <end position="283"/>
    </location>
</feature>
<dbReference type="GO" id="GO:0000785">
    <property type="term" value="C:chromatin"/>
    <property type="evidence" value="ECO:0007669"/>
    <property type="project" value="TreeGrafter"/>
</dbReference>
<dbReference type="PRINTS" id="PR00503">
    <property type="entry name" value="BROMODOMAIN"/>
</dbReference>
<evidence type="ECO:0000256" key="2">
    <source>
        <dbReference type="ARBA" id="ARBA00022723"/>
    </source>
</evidence>
<dbReference type="PROSITE" id="PS50014">
    <property type="entry name" value="BROMODOMAIN_2"/>
    <property type="match status" value="1"/>
</dbReference>
<dbReference type="PROSITE" id="PS01359">
    <property type="entry name" value="ZF_PHD_1"/>
    <property type="match status" value="1"/>
</dbReference>
<feature type="compositionally biased region" description="Polar residues" evidence="10">
    <location>
        <begin position="215"/>
        <end position="238"/>
    </location>
</feature>
<evidence type="ECO:0000256" key="4">
    <source>
        <dbReference type="ARBA" id="ARBA00022833"/>
    </source>
</evidence>
<protein>
    <recommendedName>
        <fullName evidence="15">Tripartite motif-containing protein 66</fullName>
    </recommendedName>
</protein>
<dbReference type="Proteomes" id="UP000694389">
    <property type="component" value="Unassembled WGS sequence"/>
</dbReference>
<dbReference type="Ensembl" id="ENSDLAT00005029100.2">
    <property type="protein sequence ID" value="ENSDLAP00005027282.2"/>
    <property type="gene ID" value="ENSDLAG00005012270.2"/>
</dbReference>
<keyword evidence="5" id="KW-0175">Coiled coil</keyword>
<keyword evidence="14" id="KW-1185">Reference proteome</keyword>
<dbReference type="Pfam" id="PF00439">
    <property type="entry name" value="Bromodomain"/>
    <property type="match status" value="1"/>
</dbReference>
<evidence type="ECO:0000256" key="5">
    <source>
        <dbReference type="ARBA" id="ARBA00023054"/>
    </source>
</evidence>
<comment type="subcellular location">
    <subcellularLocation>
        <location evidence="1">Nucleus</location>
    </subcellularLocation>
</comment>
<feature type="region of interest" description="Disordered" evidence="10">
    <location>
        <begin position="1"/>
        <end position="24"/>
    </location>
</feature>
<dbReference type="Gene3D" id="3.30.40.10">
    <property type="entry name" value="Zinc/RING finger domain, C3HC4 (zinc finger)"/>
    <property type="match status" value="1"/>
</dbReference>
<feature type="region of interest" description="Disordered" evidence="10">
    <location>
        <begin position="100"/>
        <end position="127"/>
    </location>
</feature>
<dbReference type="InterPro" id="IPR036427">
    <property type="entry name" value="Bromodomain-like_sf"/>
</dbReference>
<sequence>MGFPSEQPLSPKCNTNDSITRSPPIKSAVSPLTLDTWNGAISLILSSHPPGDTFTWLSEEDILFFCYTHTQRPDLLEMAHLPYRCHGNFPQRRATLLPQMEEESNHSCNGKTGKASSSSKRQRPPGKDVAALLKRISIHPEAQRILGNSCIPVVSLERLNFQSVSLSASLQPVVSLVRLPCQTHAKRHNSASCLDHSQQNGFNQNEANVLEISEASPQSKPAESSDLNQPDSTPTSWTEPYCPDSASSGEPEQDSGFDCESNPDQPYILFDSGTDEWDPDGKTDSEMFYLDPDPEETIVIELDPEPEADLDRSLEQEDESESKYEADIVQVDNSEDQNPDLCCSQEEGDSFIPQPEPGPGTEQTESEDFCAVCLNGGDLLCCDRCPKVYHLACHIPALISFPLGDWVCTLCRTYQEPIESYDCEDLHSCGGVKAPYTLSNQDQRRCEKLTLLLYCHALSAPFHEPVSPLARNYYQIIKRPINLSVIRRKLDKSNTLHYFTAEQFVDDVLLMFKNCATFNYPDSEVAQAGRNMEVFFLSKLKEIFPERTFPSASQDTMNRVRLQWLSRKKKENYRKKRNVFSGKKYYL</sequence>
<evidence type="ECO:0000256" key="7">
    <source>
        <dbReference type="ARBA" id="ARBA00023242"/>
    </source>
</evidence>
<keyword evidence="4" id="KW-0862">Zinc</keyword>
<accession>A0A8C4GR47</accession>
<evidence type="ECO:0000256" key="1">
    <source>
        <dbReference type="ARBA" id="ARBA00004123"/>
    </source>
</evidence>
<name>A0A8C4GR47_DICLA</name>
<dbReference type="SMART" id="SM00249">
    <property type="entry name" value="PHD"/>
    <property type="match status" value="1"/>
</dbReference>
<dbReference type="InterPro" id="IPR001965">
    <property type="entry name" value="Znf_PHD"/>
</dbReference>
<dbReference type="InterPro" id="IPR001487">
    <property type="entry name" value="Bromodomain"/>
</dbReference>
<dbReference type="GeneTree" id="ENSGT00940000165144"/>
<dbReference type="InterPro" id="IPR013083">
    <property type="entry name" value="Znf_RING/FYVE/PHD"/>
</dbReference>
<dbReference type="PANTHER" id="PTHR45915:SF7">
    <property type="entry name" value="TRIPARTITE MOTIF-CONTAINING PROTEIN 66"/>
    <property type="match status" value="1"/>
</dbReference>
<dbReference type="SMART" id="SM00297">
    <property type="entry name" value="BROMO"/>
    <property type="match status" value="1"/>
</dbReference>
<evidence type="ECO:0000256" key="3">
    <source>
        <dbReference type="ARBA" id="ARBA00022771"/>
    </source>
</evidence>
<dbReference type="Gene3D" id="1.20.920.10">
    <property type="entry name" value="Bromodomain-like"/>
    <property type="match status" value="1"/>
</dbReference>
<dbReference type="CDD" id="cd05502">
    <property type="entry name" value="Bromo_tif1_like"/>
    <property type="match status" value="1"/>
</dbReference>
<proteinExistence type="predicted"/>
<evidence type="ECO:0000256" key="10">
    <source>
        <dbReference type="SAM" id="MobiDB-lite"/>
    </source>
</evidence>
<dbReference type="InterPro" id="IPR019787">
    <property type="entry name" value="Znf_PHD-finger"/>
</dbReference>
<dbReference type="InterPro" id="IPR019786">
    <property type="entry name" value="Zinc_finger_PHD-type_CS"/>
</dbReference>
<keyword evidence="2" id="KW-0479">Metal-binding</keyword>
<feature type="compositionally biased region" description="Basic and acidic residues" evidence="10">
    <location>
        <begin position="309"/>
        <end position="323"/>
    </location>
</feature>
<dbReference type="PROSITE" id="PS50016">
    <property type="entry name" value="ZF_PHD_2"/>
    <property type="match status" value="1"/>
</dbReference>
<dbReference type="AlphaFoldDB" id="A0A8C4GR47"/>
<evidence type="ECO:0000313" key="14">
    <source>
        <dbReference type="Proteomes" id="UP000694389"/>
    </source>
</evidence>
<dbReference type="InterPro" id="IPR011011">
    <property type="entry name" value="Znf_FYVE_PHD"/>
</dbReference>
<dbReference type="FunFam" id="3.30.40.10:FF:000123">
    <property type="entry name" value="E3 ubiquitin-protein ligase TRIM33"/>
    <property type="match status" value="1"/>
</dbReference>
<feature type="domain" description="PHD-type" evidence="12">
    <location>
        <begin position="367"/>
        <end position="414"/>
    </location>
</feature>
<feature type="compositionally biased region" description="Polar residues" evidence="10">
    <location>
        <begin position="12"/>
        <end position="21"/>
    </location>
</feature>
<evidence type="ECO:0000256" key="8">
    <source>
        <dbReference type="PROSITE-ProRule" id="PRU00035"/>
    </source>
</evidence>
<evidence type="ECO:0008006" key="15">
    <source>
        <dbReference type="Google" id="ProtNLM"/>
    </source>
</evidence>
<dbReference type="PANTHER" id="PTHR45915">
    <property type="entry name" value="TRANSCRIPTION INTERMEDIARY FACTOR"/>
    <property type="match status" value="1"/>
</dbReference>
<feature type="compositionally biased region" description="Polar residues" evidence="10">
    <location>
        <begin position="106"/>
        <end position="119"/>
    </location>
</feature>